<evidence type="ECO:0000256" key="6">
    <source>
        <dbReference type="ARBA" id="ARBA00023033"/>
    </source>
</evidence>
<proteinExistence type="inferred from homology"/>
<evidence type="ECO:0000313" key="7">
    <source>
        <dbReference type="EMBL" id="KAJ3577030.1"/>
    </source>
</evidence>
<evidence type="ECO:0000256" key="3">
    <source>
        <dbReference type="ARBA" id="ARBA00022723"/>
    </source>
</evidence>
<evidence type="ECO:0000256" key="1">
    <source>
        <dbReference type="ARBA" id="ARBA00010617"/>
    </source>
</evidence>
<dbReference type="EMBL" id="JANIEX010000001">
    <property type="protein sequence ID" value="KAJ3577030.1"/>
    <property type="molecule type" value="Genomic_DNA"/>
</dbReference>
<sequence length="972" mass="109962">MRLIDMQVSKAALDIICTTAFAYNANSLHDPNNKLPCAYENMVALQSGPNSAWLIAFVSIPGFIRYIEKQVCLEDAEMVISDTRDCCSSTLMLEDKLQESHADEMEHERKKDTMSLLVRARKESLGKEPTGFSLNDEAMMDQALTFLGAGHETTASGLAWTLYLLAANKEAQDKLRDEATPVMSASPKPDYRTLKELQWLDCVDAPVPMTFRQTSSDDYIDGVFVPSGTILYIRIRVINTWKVIWGADAEEFRPERWLNLPKTYNSQYSLMSFIAGPHACIGKTMAIIEMKTVIASLITNFEFDLAHEGQIPKPTAIITMTPDDNMPLKIRRVNILFIYRPFSILFGFAPQHGAVAKRNAPDFTLPVTTYSTAVITQRFDREASHEGRALKSNITCIRKTIIFASLDISISVKLGLYPTRCWKGLHFEPTLTCRANILGKQLAYNTLLNLRLANMTEQTLNAFLHQAYDFTWEYRALIISLSIISTFTIYRTIIYPLCISPLRHIPGPPLFEKPTWYNPLSWITAPIKGQFPAIINGEAGMPQRAWFKQYGGEKGVVRVVGPVGIERLMFLSPEACERVLVKEWTEYPRPEFLKSVLGLVTGQIISARNPDDGVVLPMYEWMSKVTLDIICNTAFAYDSNSLHDPHNELADAYERMISLQSGPNSAWLIALVSIPGFNRYMGSKFAWRTRKLLALLPGFGELSVVIDSMYKIRQISKGMLEEKLRESHATEMEQERKKDIMSLLVRARKETLENEPSGYSLSDEAMMDQVLTFLGAGHETTASGLAWTLYLLAVHKEAQDKLRAEVTPVLADNPKPEYRTLKELQWLDCVVMESLRVLPPVPMTFRKTGKADYLDGVYVPSGTILYIPIRVINTWQAIWGPDSEEFRPERWLNLPKSYHSQYSLMSFIVGPHACIGKTMAIIEMKTVLASLIANFEFDLAYEGQIPKPTAAVTMKPKDNMPLRIRRIQRKEI</sequence>
<protein>
    <recommendedName>
        <fullName evidence="9">Cytochrome P450</fullName>
    </recommendedName>
</protein>
<dbReference type="GO" id="GO:0005506">
    <property type="term" value="F:iron ion binding"/>
    <property type="evidence" value="ECO:0007669"/>
    <property type="project" value="InterPro"/>
</dbReference>
<comment type="similarity">
    <text evidence="1">Belongs to the cytochrome P450 family.</text>
</comment>
<dbReference type="PANTHER" id="PTHR24291">
    <property type="entry name" value="CYTOCHROME P450 FAMILY 4"/>
    <property type="match status" value="1"/>
</dbReference>
<keyword evidence="8" id="KW-1185">Reference proteome</keyword>
<evidence type="ECO:0000313" key="8">
    <source>
        <dbReference type="Proteomes" id="UP001213000"/>
    </source>
</evidence>
<evidence type="ECO:0008006" key="9">
    <source>
        <dbReference type="Google" id="ProtNLM"/>
    </source>
</evidence>
<accession>A0AAD5W3K3</accession>
<dbReference type="PRINTS" id="PR00385">
    <property type="entry name" value="P450"/>
</dbReference>
<dbReference type="InterPro" id="IPR001128">
    <property type="entry name" value="Cyt_P450"/>
</dbReference>
<dbReference type="SUPFAM" id="SSF48264">
    <property type="entry name" value="Cytochrome P450"/>
    <property type="match status" value="2"/>
</dbReference>
<keyword evidence="4" id="KW-0560">Oxidoreductase</keyword>
<dbReference type="Proteomes" id="UP001213000">
    <property type="component" value="Unassembled WGS sequence"/>
</dbReference>
<dbReference type="GO" id="GO:0004497">
    <property type="term" value="F:monooxygenase activity"/>
    <property type="evidence" value="ECO:0007669"/>
    <property type="project" value="UniProtKB-KW"/>
</dbReference>
<keyword evidence="5" id="KW-0408">Iron</keyword>
<name>A0AAD5W3K3_9AGAR</name>
<keyword evidence="6" id="KW-0503">Monooxygenase</keyword>
<gene>
    <name evidence="7" type="ORF">NP233_g41</name>
</gene>
<evidence type="ECO:0000256" key="2">
    <source>
        <dbReference type="ARBA" id="ARBA00022617"/>
    </source>
</evidence>
<comment type="caution">
    <text evidence="7">The sequence shown here is derived from an EMBL/GenBank/DDBJ whole genome shotgun (WGS) entry which is preliminary data.</text>
</comment>
<dbReference type="AlphaFoldDB" id="A0AAD5W3K3"/>
<dbReference type="InterPro" id="IPR036396">
    <property type="entry name" value="Cyt_P450_sf"/>
</dbReference>
<dbReference type="Gene3D" id="1.10.630.10">
    <property type="entry name" value="Cytochrome P450"/>
    <property type="match status" value="2"/>
</dbReference>
<keyword evidence="2" id="KW-0349">Heme</keyword>
<dbReference type="PRINTS" id="PR00463">
    <property type="entry name" value="EP450I"/>
</dbReference>
<keyword evidence="3" id="KW-0479">Metal-binding</keyword>
<dbReference type="Pfam" id="PF00067">
    <property type="entry name" value="p450"/>
    <property type="match status" value="2"/>
</dbReference>
<dbReference type="PANTHER" id="PTHR24291:SF50">
    <property type="entry name" value="BIFUNCTIONAL ALBAFLAVENONE MONOOXYGENASE_TERPENE SYNTHASE"/>
    <property type="match status" value="1"/>
</dbReference>
<evidence type="ECO:0000256" key="4">
    <source>
        <dbReference type="ARBA" id="ARBA00023002"/>
    </source>
</evidence>
<dbReference type="GO" id="GO:0016705">
    <property type="term" value="F:oxidoreductase activity, acting on paired donors, with incorporation or reduction of molecular oxygen"/>
    <property type="evidence" value="ECO:0007669"/>
    <property type="project" value="InterPro"/>
</dbReference>
<dbReference type="GO" id="GO:0020037">
    <property type="term" value="F:heme binding"/>
    <property type="evidence" value="ECO:0007669"/>
    <property type="project" value="InterPro"/>
</dbReference>
<organism evidence="7 8">
    <name type="scientific">Leucocoprinus birnbaumii</name>
    <dbReference type="NCBI Taxonomy" id="56174"/>
    <lineage>
        <taxon>Eukaryota</taxon>
        <taxon>Fungi</taxon>
        <taxon>Dikarya</taxon>
        <taxon>Basidiomycota</taxon>
        <taxon>Agaricomycotina</taxon>
        <taxon>Agaricomycetes</taxon>
        <taxon>Agaricomycetidae</taxon>
        <taxon>Agaricales</taxon>
        <taxon>Agaricineae</taxon>
        <taxon>Agaricaceae</taxon>
        <taxon>Leucocoprinus</taxon>
    </lineage>
</organism>
<dbReference type="InterPro" id="IPR002401">
    <property type="entry name" value="Cyt_P450_E_grp-I"/>
</dbReference>
<dbReference type="InterPro" id="IPR050196">
    <property type="entry name" value="Cytochrome_P450_Monoox"/>
</dbReference>
<evidence type="ECO:0000256" key="5">
    <source>
        <dbReference type="ARBA" id="ARBA00023004"/>
    </source>
</evidence>
<reference evidence="7" key="1">
    <citation type="submission" date="2022-07" db="EMBL/GenBank/DDBJ databases">
        <title>Genome Sequence of Leucocoprinus birnbaumii.</title>
        <authorList>
            <person name="Buettner E."/>
        </authorList>
    </citation>
    <scope>NUCLEOTIDE SEQUENCE</scope>
    <source>
        <strain evidence="7">VT141</strain>
    </source>
</reference>